<accession>A0A5N5TGY3</accession>
<name>A0A5N5TGY3_9CRUS</name>
<reference evidence="1 2" key="1">
    <citation type="journal article" date="2019" name="PLoS Biol.">
        <title>Sex chromosomes control vertical transmission of feminizing Wolbachia symbionts in an isopod.</title>
        <authorList>
            <person name="Becking T."/>
            <person name="Chebbi M.A."/>
            <person name="Giraud I."/>
            <person name="Moumen B."/>
            <person name="Laverre T."/>
            <person name="Caubet Y."/>
            <person name="Peccoud J."/>
            <person name="Gilbert C."/>
            <person name="Cordaux R."/>
        </authorList>
    </citation>
    <scope>NUCLEOTIDE SEQUENCE [LARGE SCALE GENOMIC DNA]</scope>
    <source>
        <strain evidence="1">ANa2</strain>
        <tissue evidence="1">Whole body excluding digestive tract and cuticle</tissue>
    </source>
</reference>
<gene>
    <name evidence="1" type="ORF">Anas_02740</name>
</gene>
<keyword evidence="2" id="KW-1185">Reference proteome</keyword>
<evidence type="ECO:0000313" key="1">
    <source>
        <dbReference type="EMBL" id="KAB7505507.1"/>
    </source>
</evidence>
<protein>
    <submittedName>
        <fullName evidence="1">Uncharacterized protein</fullName>
    </submittedName>
</protein>
<dbReference type="Proteomes" id="UP000326759">
    <property type="component" value="Unassembled WGS sequence"/>
</dbReference>
<organism evidence="1 2">
    <name type="scientific">Armadillidium nasatum</name>
    <dbReference type="NCBI Taxonomy" id="96803"/>
    <lineage>
        <taxon>Eukaryota</taxon>
        <taxon>Metazoa</taxon>
        <taxon>Ecdysozoa</taxon>
        <taxon>Arthropoda</taxon>
        <taxon>Crustacea</taxon>
        <taxon>Multicrustacea</taxon>
        <taxon>Malacostraca</taxon>
        <taxon>Eumalacostraca</taxon>
        <taxon>Peracarida</taxon>
        <taxon>Isopoda</taxon>
        <taxon>Oniscidea</taxon>
        <taxon>Crinocheta</taxon>
        <taxon>Armadillidiidae</taxon>
        <taxon>Armadillidium</taxon>
    </lineage>
</organism>
<comment type="caution">
    <text evidence="1">The sequence shown here is derived from an EMBL/GenBank/DDBJ whole genome shotgun (WGS) entry which is preliminary data.</text>
</comment>
<dbReference type="EMBL" id="SEYY01001206">
    <property type="protein sequence ID" value="KAB7505507.1"/>
    <property type="molecule type" value="Genomic_DNA"/>
</dbReference>
<evidence type="ECO:0000313" key="2">
    <source>
        <dbReference type="Proteomes" id="UP000326759"/>
    </source>
</evidence>
<sequence length="120" mass="13913">MASSGDISDTESDEEYYEKGTYLAIRNERTYDIGRLEEDYGQQNQNQMINIMWFKKMDRNNPLVYEEDSLQSAIISKAILEKIEEGQILLGKFHISQTIHDRLIQKCREMPLQGYAGSSP</sequence>
<dbReference type="OrthoDB" id="10333068at2759"/>
<dbReference type="AlphaFoldDB" id="A0A5N5TGY3"/>
<proteinExistence type="predicted"/>